<proteinExistence type="predicted"/>
<feature type="domain" description="MBTPS1 fourth" evidence="1">
    <location>
        <begin position="14"/>
        <end position="52"/>
    </location>
</feature>
<evidence type="ECO:0000259" key="1">
    <source>
        <dbReference type="Pfam" id="PF23090"/>
    </source>
</evidence>
<evidence type="ECO:0000313" key="2">
    <source>
        <dbReference type="EMBL" id="CAK7927335.1"/>
    </source>
</evidence>
<protein>
    <recommendedName>
        <fullName evidence="1">MBTPS1 fourth domain-containing protein</fullName>
    </recommendedName>
</protein>
<dbReference type="EMBL" id="CAKLBY020000109">
    <property type="protein sequence ID" value="CAK7927335.1"/>
    <property type="molecule type" value="Genomic_DNA"/>
</dbReference>
<dbReference type="Proteomes" id="UP001162060">
    <property type="component" value="Unassembled WGS sequence"/>
</dbReference>
<dbReference type="AlphaFoldDB" id="A0AAV1TYK8"/>
<name>A0AAV1TYK8_9STRA</name>
<organism evidence="2 3">
    <name type="scientific">Peronospora matthiolae</name>
    <dbReference type="NCBI Taxonomy" id="2874970"/>
    <lineage>
        <taxon>Eukaryota</taxon>
        <taxon>Sar</taxon>
        <taxon>Stramenopiles</taxon>
        <taxon>Oomycota</taxon>
        <taxon>Peronosporomycetes</taxon>
        <taxon>Peronosporales</taxon>
        <taxon>Peronosporaceae</taxon>
        <taxon>Peronospora</taxon>
    </lineage>
</organism>
<evidence type="ECO:0000313" key="3">
    <source>
        <dbReference type="Proteomes" id="UP001162060"/>
    </source>
</evidence>
<sequence>MFLCVSLHEVPSPDGGRIAVFGDSSCLDSSVHPAANFRHCFGMLRAMLHFTMTLWFLLPSLYQTIRQAQDCNISSQNLLLPHFVSPPLEKKARRGSLVHSSSSCELVQVFQSVAWYAGQVDFSQLLHVLWQRALR</sequence>
<gene>
    <name evidence="2" type="ORF">PM001_LOCUS12485</name>
</gene>
<dbReference type="InterPro" id="IPR057032">
    <property type="entry name" value="MBTPS1_4th"/>
</dbReference>
<accession>A0AAV1TYK8</accession>
<dbReference type="Pfam" id="PF23090">
    <property type="entry name" value="MBTPS1_4th"/>
    <property type="match status" value="1"/>
</dbReference>
<reference evidence="2" key="1">
    <citation type="submission" date="2024-01" db="EMBL/GenBank/DDBJ databases">
        <authorList>
            <person name="Webb A."/>
        </authorList>
    </citation>
    <scope>NUCLEOTIDE SEQUENCE</scope>
    <source>
        <strain evidence="2">Pm1</strain>
    </source>
</reference>
<comment type="caution">
    <text evidence="2">The sequence shown here is derived from an EMBL/GenBank/DDBJ whole genome shotgun (WGS) entry which is preliminary data.</text>
</comment>